<dbReference type="Pfam" id="PF00107">
    <property type="entry name" value="ADH_zinc_N"/>
    <property type="match status" value="1"/>
</dbReference>
<gene>
    <name evidence="7" type="ORF">AWB69_02764</name>
</gene>
<protein>
    <submittedName>
        <fullName evidence="7">Alcohol dehydrogenase</fullName>
    </submittedName>
</protein>
<evidence type="ECO:0000313" key="8">
    <source>
        <dbReference type="Proteomes" id="UP000054683"/>
    </source>
</evidence>
<dbReference type="Gene3D" id="3.90.180.10">
    <property type="entry name" value="Medium-chain alcohol dehydrogenases, catalytic domain"/>
    <property type="match status" value="1"/>
</dbReference>
<evidence type="ECO:0000256" key="2">
    <source>
        <dbReference type="ARBA" id="ARBA00022723"/>
    </source>
</evidence>
<keyword evidence="3 5" id="KW-0862">Zinc</keyword>
<dbReference type="RefSeq" id="WP_062085398.1">
    <property type="nucleotide sequence ID" value="NZ_FCOK02000015.1"/>
</dbReference>
<dbReference type="PROSITE" id="PS00059">
    <property type="entry name" value="ADH_ZINC"/>
    <property type="match status" value="1"/>
</dbReference>
<reference evidence="7 8" key="1">
    <citation type="submission" date="2016-01" db="EMBL/GenBank/DDBJ databases">
        <authorList>
            <person name="Oliw E.H."/>
        </authorList>
    </citation>
    <scope>NUCLEOTIDE SEQUENCE [LARGE SCALE GENOMIC DNA]</scope>
    <source>
        <strain evidence="7">LMG 27134</strain>
    </source>
</reference>
<dbReference type="Pfam" id="PF08240">
    <property type="entry name" value="ADH_N"/>
    <property type="match status" value="1"/>
</dbReference>
<comment type="cofactor">
    <cofactor evidence="1 5">
        <name>Zn(2+)</name>
        <dbReference type="ChEBI" id="CHEBI:29105"/>
    </cofactor>
</comment>
<proteinExistence type="inferred from homology"/>
<dbReference type="PANTHER" id="PTHR42813:SF2">
    <property type="entry name" value="DEHYDROGENASE, ZINC-CONTAINING, PUTATIVE (AFU_ORTHOLOGUE AFUA_2G02810)-RELATED"/>
    <property type="match status" value="1"/>
</dbReference>
<dbReference type="InterPro" id="IPR002328">
    <property type="entry name" value="ADH_Zn_CS"/>
</dbReference>
<evidence type="ECO:0000256" key="5">
    <source>
        <dbReference type="RuleBase" id="RU361277"/>
    </source>
</evidence>
<dbReference type="EMBL" id="FCOK02000015">
    <property type="protein sequence ID" value="SAL32124.1"/>
    <property type="molecule type" value="Genomic_DNA"/>
</dbReference>
<dbReference type="InterPro" id="IPR013154">
    <property type="entry name" value="ADH-like_N"/>
</dbReference>
<keyword evidence="4" id="KW-0560">Oxidoreductase</keyword>
<evidence type="ECO:0000256" key="4">
    <source>
        <dbReference type="ARBA" id="ARBA00023002"/>
    </source>
</evidence>
<evidence type="ECO:0000259" key="6">
    <source>
        <dbReference type="SMART" id="SM00829"/>
    </source>
</evidence>
<evidence type="ECO:0000256" key="3">
    <source>
        <dbReference type="ARBA" id="ARBA00022833"/>
    </source>
</evidence>
<comment type="similarity">
    <text evidence="5">Belongs to the zinc-containing alcohol dehydrogenase family.</text>
</comment>
<dbReference type="GO" id="GO:0008270">
    <property type="term" value="F:zinc ion binding"/>
    <property type="evidence" value="ECO:0007669"/>
    <property type="project" value="InterPro"/>
</dbReference>
<accession>A0A158GJ36</accession>
<dbReference type="OrthoDB" id="9773078at2"/>
<feature type="domain" description="Enoyl reductase (ER)" evidence="6">
    <location>
        <begin position="8"/>
        <end position="351"/>
    </location>
</feature>
<dbReference type="SUPFAM" id="SSF50129">
    <property type="entry name" value="GroES-like"/>
    <property type="match status" value="1"/>
</dbReference>
<name>A0A158GJ36_9BURK</name>
<dbReference type="InterPro" id="IPR020843">
    <property type="entry name" value="ER"/>
</dbReference>
<dbReference type="InterPro" id="IPR013149">
    <property type="entry name" value="ADH-like_C"/>
</dbReference>
<dbReference type="Proteomes" id="UP000054683">
    <property type="component" value="Unassembled WGS sequence"/>
</dbReference>
<sequence>MKASVYFGPKDIRCTNVPDAAIRAHHEILVKVKATSICGSDLHLYRGALDAIMERGHSQTGHELIGEVIQVGKGVGRFTPGDRVSMGYSVSCGHCYMCEVGQTAHCETTKNAVYGFGLPFGDMNGTHAEALVIPHADGHAMKIPLSVSDEAAITLSCNLPSAIIANRLADIQVGEKVALIGCGPTGMMTLDIALQRGPGRVVVLDKVTERLEGARQKGAVAIDVNHVDWKQMALSETGGRGFDKVIEVVGYPETFQMCLDLVRPGGTVAAIGVFCDATFNLNLADVFLRNISLHMNGFASVRPYMWEAMRMIEQGVITPAAYFSHTFELTSVDKAFSLFDEKKDGVSKVLIRP</sequence>
<dbReference type="PANTHER" id="PTHR42813">
    <property type="entry name" value="ZINC-TYPE ALCOHOL DEHYDROGENASE-LIKE"/>
    <property type="match status" value="1"/>
</dbReference>
<dbReference type="GO" id="GO:0016616">
    <property type="term" value="F:oxidoreductase activity, acting on the CH-OH group of donors, NAD or NADP as acceptor"/>
    <property type="evidence" value="ECO:0007669"/>
    <property type="project" value="UniProtKB-ARBA"/>
</dbReference>
<dbReference type="Gene3D" id="3.40.50.720">
    <property type="entry name" value="NAD(P)-binding Rossmann-like Domain"/>
    <property type="match status" value="1"/>
</dbReference>
<organism evidence="7 8">
    <name type="scientific">Caballeronia udeis</name>
    <dbReference type="NCBI Taxonomy" id="1232866"/>
    <lineage>
        <taxon>Bacteria</taxon>
        <taxon>Pseudomonadati</taxon>
        <taxon>Pseudomonadota</taxon>
        <taxon>Betaproteobacteria</taxon>
        <taxon>Burkholderiales</taxon>
        <taxon>Burkholderiaceae</taxon>
        <taxon>Caballeronia</taxon>
    </lineage>
</organism>
<dbReference type="InterPro" id="IPR036291">
    <property type="entry name" value="NAD(P)-bd_dom_sf"/>
</dbReference>
<evidence type="ECO:0000313" key="7">
    <source>
        <dbReference type="EMBL" id="SAL32124.1"/>
    </source>
</evidence>
<dbReference type="AlphaFoldDB" id="A0A158GJ36"/>
<keyword evidence="2 5" id="KW-0479">Metal-binding</keyword>
<dbReference type="CDD" id="cd05278">
    <property type="entry name" value="FDH_like"/>
    <property type="match status" value="1"/>
</dbReference>
<dbReference type="SUPFAM" id="SSF51735">
    <property type="entry name" value="NAD(P)-binding Rossmann-fold domains"/>
    <property type="match status" value="1"/>
</dbReference>
<dbReference type="SMART" id="SM00829">
    <property type="entry name" value="PKS_ER"/>
    <property type="match status" value="1"/>
</dbReference>
<evidence type="ECO:0000256" key="1">
    <source>
        <dbReference type="ARBA" id="ARBA00001947"/>
    </source>
</evidence>
<dbReference type="InterPro" id="IPR011032">
    <property type="entry name" value="GroES-like_sf"/>
</dbReference>